<comment type="caution">
    <text evidence="2">The sequence shown here is derived from an EMBL/GenBank/DDBJ whole genome shotgun (WGS) entry which is preliminary data.</text>
</comment>
<name>A0A6G1BQB1_9ORYZ</name>
<reference evidence="2 3" key="1">
    <citation type="submission" date="2019-11" db="EMBL/GenBank/DDBJ databases">
        <title>Whole genome sequence of Oryza granulata.</title>
        <authorList>
            <person name="Li W."/>
        </authorList>
    </citation>
    <scope>NUCLEOTIDE SEQUENCE [LARGE SCALE GENOMIC DNA]</scope>
    <source>
        <strain evidence="3">cv. Menghai</strain>
        <tissue evidence="2">Leaf</tissue>
    </source>
</reference>
<evidence type="ECO:0000313" key="3">
    <source>
        <dbReference type="Proteomes" id="UP000479710"/>
    </source>
</evidence>
<feature type="region of interest" description="Disordered" evidence="1">
    <location>
        <begin position="1"/>
        <end position="20"/>
    </location>
</feature>
<organism evidence="2 3">
    <name type="scientific">Oryza meyeriana var. granulata</name>
    <dbReference type="NCBI Taxonomy" id="110450"/>
    <lineage>
        <taxon>Eukaryota</taxon>
        <taxon>Viridiplantae</taxon>
        <taxon>Streptophyta</taxon>
        <taxon>Embryophyta</taxon>
        <taxon>Tracheophyta</taxon>
        <taxon>Spermatophyta</taxon>
        <taxon>Magnoliopsida</taxon>
        <taxon>Liliopsida</taxon>
        <taxon>Poales</taxon>
        <taxon>Poaceae</taxon>
        <taxon>BOP clade</taxon>
        <taxon>Oryzoideae</taxon>
        <taxon>Oryzeae</taxon>
        <taxon>Oryzinae</taxon>
        <taxon>Oryza</taxon>
        <taxon>Oryza meyeriana</taxon>
    </lineage>
</organism>
<gene>
    <name evidence="2" type="ORF">E2562_034346</name>
</gene>
<evidence type="ECO:0000256" key="1">
    <source>
        <dbReference type="SAM" id="MobiDB-lite"/>
    </source>
</evidence>
<feature type="compositionally biased region" description="Basic and acidic residues" evidence="1">
    <location>
        <begin position="70"/>
        <end position="80"/>
    </location>
</feature>
<protein>
    <submittedName>
        <fullName evidence="2">Uncharacterized protein</fullName>
    </submittedName>
</protein>
<proteinExistence type="predicted"/>
<sequence length="90" mass="9435">MPKLDLGLQQNGTAGKEGGCGFIGEGGASRHERKVVRQRGVALAEVTRRELGVDMASTGDGVMRPAALLPERREEGREDGDGTVGTNFGP</sequence>
<accession>A0A6G1BQB1</accession>
<feature type="region of interest" description="Disordered" evidence="1">
    <location>
        <begin position="56"/>
        <end position="90"/>
    </location>
</feature>
<dbReference type="Proteomes" id="UP000479710">
    <property type="component" value="Unassembled WGS sequence"/>
</dbReference>
<dbReference type="AlphaFoldDB" id="A0A6G1BQB1"/>
<dbReference type="EMBL" id="SPHZ02000012">
    <property type="protein sequence ID" value="KAF0889951.1"/>
    <property type="molecule type" value="Genomic_DNA"/>
</dbReference>
<keyword evidence="3" id="KW-1185">Reference proteome</keyword>
<evidence type="ECO:0000313" key="2">
    <source>
        <dbReference type="EMBL" id="KAF0889951.1"/>
    </source>
</evidence>